<sequence>MNKSSSELLAEIQELALNTHNYAMEILSPSKINVINKVKNLQKVISSIHNNFNDFSTLTNNFYEETIKEKLNIILSNLEILKQNLDHNAFDEKILETIRVLEMNIKALEYIYRNDVPILKNFDNHEYYEILLKSINSNLDKNDQILLSFNEFHSLPDKTKINIYKKLILLRNLIVKNVFDHINKDLLIDSINYLISLNENIIEGKKLVENLEETAQNININISEKSNEKILQAFKSEATDLKKNIDNLNYLVFSIFFIIIITLIIKGILAIFFDYAFRDLYNIFIFITIVLSMSGLLTYVIKERTRNVKLYDFYQRRYLELNALPEFISELTPEDRRNLIKELTHTYFNGNQCTTQEISNESKITEISKYTEDLKKMIENIQSITK</sequence>
<feature type="coiled-coil region" evidence="1">
    <location>
        <begin position="194"/>
        <end position="251"/>
    </location>
</feature>
<feature type="transmembrane region" description="Helical" evidence="2">
    <location>
        <begin position="283"/>
        <end position="301"/>
    </location>
</feature>
<reference evidence="3" key="1">
    <citation type="submission" date="2020-07" db="EMBL/GenBank/DDBJ databases">
        <title>Acinetobacter junii strain YR7 chromosome and plasmid pNDM-YR7.</title>
        <authorList>
            <person name="Tang B."/>
        </authorList>
    </citation>
    <scope>NUCLEOTIDE SEQUENCE</scope>
    <source>
        <strain evidence="3">YR7</strain>
    </source>
</reference>
<keyword evidence="1" id="KW-0175">Coiled coil</keyword>
<keyword evidence="2" id="KW-0812">Transmembrane</keyword>
<dbReference type="RefSeq" id="WP_212638440.1">
    <property type="nucleotide sequence ID" value="NZ_CP059558.1"/>
</dbReference>
<organism evidence="3 4">
    <name type="scientific">Acinetobacter junii</name>
    <dbReference type="NCBI Taxonomy" id="40215"/>
    <lineage>
        <taxon>Bacteria</taxon>
        <taxon>Pseudomonadati</taxon>
        <taxon>Pseudomonadota</taxon>
        <taxon>Gammaproteobacteria</taxon>
        <taxon>Moraxellales</taxon>
        <taxon>Moraxellaceae</taxon>
        <taxon>Acinetobacter</taxon>
    </lineage>
</organism>
<evidence type="ECO:0000313" key="4">
    <source>
        <dbReference type="Proteomes" id="UP000679388"/>
    </source>
</evidence>
<dbReference type="GeneID" id="70092848"/>
<dbReference type="AlphaFoldDB" id="A0AAX1MDT8"/>
<dbReference type="EMBL" id="CP059558">
    <property type="protein sequence ID" value="QUY35608.1"/>
    <property type="molecule type" value="Genomic_DNA"/>
</dbReference>
<gene>
    <name evidence="3" type="ORF">H2677_09990</name>
</gene>
<proteinExistence type="predicted"/>
<evidence type="ECO:0000313" key="3">
    <source>
        <dbReference type="EMBL" id="QUY35608.1"/>
    </source>
</evidence>
<accession>A0AAX1MDT8</accession>
<feature type="transmembrane region" description="Helical" evidence="2">
    <location>
        <begin position="250"/>
        <end position="277"/>
    </location>
</feature>
<protein>
    <submittedName>
        <fullName evidence="3">Uncharacterized protein</fullName>
    </submittedName>
</protein>
<keyword evidence="2" id="KW-0472">Membrane</keyword>
<evidence type="ECO:0000256" key="2">
    <source>
        <dbReference type="SAM" id="Phobius"/>
    </source>
</evidence>
<dbReference type="Proteomes" id="UP000679388">
    <property type="component" value="Chromosome"/>
</dbReference>
<keyword evidence="2" id="KW-1133">Transmembrane helix</keyword>
<evidence type="ECO:0000256" key="1">
    <source>
        <dbReference type="SAM" id="Coils"/>
    </source>
</evidence>
<name>A0AAX1MDT8_ACIJU</name>